<dbReference type="Proteomes" id="UP001165190">
    <property type="component" value="Unassembled WGS sequence"/>
</dbReference>
<reference evidence="3" key="1">
    <citation type="submission" date="2023-05" db="EMBL/GenBank/DDBJ databases">
        <title>Genome and transcriptome analyses reveal genes involved in the formation of fine ridges on petal epidermal cells in Hibiscus trionum.</title>
        <authorList>
            <person name="Koshimizu S."/>
            <person name="Masuda S."/>
            <person name="Ishii T."/>
            <person name="Shirasu K."/>
            <person name="Hoshino A."/>
            <person name="Arita M."/>
        </authorList>
    </citation>
    <scope>NUCLEOTIDE SEQUENCE</scope>
    <source>
        <strain evidence="3">Hamamatsu line</strain>
    </source>
</reference>
<sequence>MLCFGSNPHTLFLLFLFSLFLFRPGVVSEASHIRTSYIPGYHKSFVFGGKEHSEVLAWKKIERRNLADGNEGDKNSSLILAENRTHRKDPLDDFKKYTGGWNISNQHYWASVGFTAAPFFVIAAAWFVLFALCLFILCIRHCCCRLDSYGYSRIAYALSLILLILFTIAAIVGCAVLYTGQGKFHASTTNTLNYVVHKADVTAENLRNVSGYLSAAKKINVDSTILSPDMQKSIDDVDKKINSSASALSTKAADNKDNIQHGLDRVRLELIIVAAVMLGLAFIGFLFSVLGLQCLVYTLVIFGWILVAGTFILCGVFNLLHNVTGDACVAMNEWVQNPTAHTALDDILPCVDNATAQETLLQTKNVTHQLVNVVNGIINNVANRNVPPQLAMTALYYNQSGPSVPVLCDPFHSDLTERMCASGEVSLFNSSEVWKKYICNVSSSGICTTPGRLTPKLYSQMSAAVNVSYGLYRYGPFLVNLQDCTFVRDTFTDISRDHCPGLRRYSQWIYIGLVVVSTAVMLSLIFWVIYARERRHRVYTKQQDARVEGAYKGH</sequence>
<evidence type="ECO:0000313" key="3">
    <source>
        <dbReference type="EMBL" id="GMJ07555.1"/>
    </source>
</evidence>
<dbReference type="PANTHER" id="PTHR31414:SF15">
    <property type="entry name" value="PLASMA MEMBRANE FUSION PROTEIN"/>
    <property type="match status" value="1"/>
</dbReference>
<evidence type="ECO:0000313" key="4">
    <source>
        <dbReference type="Proteomes" id="UP001165190"/>
    </source>
</evidence>
<keyword evidence="1" id="KW-0472">Membrane</keyword>
<dbReference type="EMBL" id="BSYR01000048">
    <property type="protein sequence ID" value="GMJ07555.1"/>
    <property type="molecule type" value="Genomic_DNA"/>
</dbReference>
<dbReference type="GO" id="GO:0005886">
    <property type="term" value="C:plasma membrane"/>
    <property type="evidence" value="ECO:0007669"/>
    <property type="project" value="TreeGrafter"/>
</dbReference>
<keyword evidence="1" id="KW-1133">Transmembrane helix</keyword>
<dbReference type="OrthoDB" id="1937321at2759"/>
<keyword evidence="1" id="KW-0812">Transmembrane</keyword>
<accession>A0A9W7MQ70</accession>
<feature type="transmembrane region" description="Helical" evidence="1">
    <location>
        <begin position="299"/>
        <end position="320"/>
    </location>
</feature>
<feature type="transmembrane region" description="Helical" evidence="1">
    <location>
        <begin position="270"/>
        <end position="292"/>
    </location>
</feature>
<feature type="chain" id="PRO_5040872304" evidence="2">
    <location>
        <begin position="29"/>
        <end position="554"/>
    </location>
</feature>
<keyword evidence="4" id="KW-1185">Reference proteome</keyword>
<dbReference type="AlphaFoldDB" id="A0A9W7MQ70"/>
<evidence type="ECO:0000256" key="1">
    <source>
        <dbReference type="SAM" id="Phobius"/>
    </source>
</evidence>
<feature type="transmembrane region" description="Helical" evidence="1">
    <location>
        <begin position="154"/>
        <end position="178"/>
    </location>
</feature>
<dbReference type="PANTHER" id="PTHR31414">
    <property type="entry name" value="TRANSMEMBRANE PROTEIN DDB_G0292058"/>
    <property type="match status" value="1"/>
</dbReference>
<dbReference type="InterPro" id="IPR040283">
    <property type="entry name" value="DDB_G0292058-like"/>
</dbReference>
<feature type="signal peptide" evidence="2">
    <location>
        <begin position="1"/>
        <end position="28"/>
    </location>
</feature>
<proteinExistence type="predicted"/>
<name>A0A9W7MQ70_HIBTR</name>
<gene>
    <name evidence="3" type="ORF">HRI_004424700</name>
</gene>
<organism evidence="3 4">
    <name type="scientific">Hibiscus trionum</name>
    <name type="common">Flower of an hour</name>
    <dbReference type="NCBI Taxonomy" id="183268"/>
    <lineage>
        <taxon>Eukaryota</taxon>
        <taxon>Viridiplantae</taxon>
        <taxon>Streptophyta</taxon>
        <taxon>Embryophyta</taxon>
        <taxon>Tracheophyta</taxon>
        <taxon>Spermatophyta</taxon>
        <taxon>Magnoliopsida</taxon>
        <taxon>eudicotyledons</taxon>
        <taxon>Gunneridae</taxon>
        <taxon>Pentapetalae</taxon>
        <taxon>rosids</taxon>
        <taxon>malvids</taxon>
        <taxon>Malvales</taxon>
        <taxon>Malvaceae</taxon>
        <taxon>Malvoideae</taxon>
        <taxon>Hibiscus</taxon>
    </lineage>
</organism>
<comment type="caution">
    <text evidence="3">The sequence shown here is derived from an EMBL/GenBank/DDBJ whole genome shotgun (WGS) entry which is preliminary data.</text>
</comment>
<dbReference type="GO" id="GO:0009506">
    <property type="term" value="C:plasmodesma"/>
    <property type="evidence" value="ECO:0007669"/>
    <property type="project" value="TreeGrafter"/>
</dbReference>
<protein>
    <submittedName>
        <fullName evidence="3">Uncharacterized protein</fullName>
    </submittedName>
</protein>
<feature type="transmembrane region" description="Helical" evidence="1">
    <location>
        <begin position="508"/>
        <end position="531"/>
    </location>
</feature>
<feature type="transmembrane region" description="Helical" evidence="1">
    <location>
        <begin position="119"/>
        <end position="142"/>
    </location>
</feature>
<evidence type="ECO:0000256" key="2">
    <source>
        <dbReference type="SAM" id="SignalP"/>
    </source>
</evidence>
<keyword evidence="2" id="KW-0732">Signal</keyword>